<feature type="region of interest" description="Disordered" evidence="1">
    <location>
        <begin position="1"/>
        <end position="28"/>
    </location>
</feature>
<gene>
    <name evidence="2" type="ORF">FHU37_002334</name>
</gene>
<dbReference type="EMBL" id="JACBZD010000001">
    <property type="protein sequence ID" value="NYI05391.1"/>
    <property type="molecule type" value="Genomic_DNA"/>
</dbReference>
<feature type="compositionally biased region" description="Low complexity" evidence="1">
    <location>
        <begin position="134"/>
        <end position="144"/>
    </location>
</feature>
<feature type="region of interest" description="Disordered" evidence="1">
    <location>
        <begin position="124"/>
        <end position="144"/>
    </location>
</feature>
<evidence type="ECO:0000313" key="2">
    <source>
        <dbReference type="EMBL" id="NYI05391.1"/>
    </source>
</evidence>
<organism evidence="2 3">
    <name type="scientific">Allostreptomyces psammosilenae</name>
    <dbReference type="NCBI Taxonomy" id="1892865"/>
    <lineage>
        <taxon>Bacteria</taxon>
        <taxon>Bacillati</taxon>
        <taxon>Actinomycetota</taxon>
        <taxon>Actinomycetes</taxon>
        <taxon>Kitasatosporales</taxon>
        <taxon>Streptomycetaceae</taxon>
        <taxon>Allostreptomyces</taxon>
    </lineage>
</organism>
<evidence type="ECO:0000313" key="3">
    <source>
        <dbReference type="Proteomes" id="UP000567795"/>
    </source>
</evidence>
<evidence type="ECO:0008006" key="4">
    <source>
        <dbReference type="Google" id="ProtNLM"/>
    </source>
</evidence>
<dbReference type="InterPro" id="IPR010982">
    <property type="entry name" value="Lambda_DNA-bd_dom_sf"/>
</dbReference>
<sequence>MQTTREDQPPPSPGGGGAPSRDATERARQLQRAWYGEPLGDLFRRLLADLDLNQSRLAGVLGLSAPMLSQLMHGRRTKIGNPVAVRRLDALRELDARLRAGEIDAAGAAARVAEIQAGGNASGGGFGVGNPQHGGAHAADATSGGATAAAAGEAAARPGPPTAVPVVVREIQSLLHTICPPEEISRAAGELADDNPDLAEFLRIYGTGSAEEAVRHYRAHLPRPPS</sequence>
<dbReference type="AlphaFoldDB" id="A0A853A3W2"/>
<protein>
    <recommendedName>
        <fullName evidence="4">DNA-binding protein</fullName>
    </recommendedName>
</protein>
<dbReference type="GO" id="GO:0003677">
    <property type="term" value="F:DNA binding"/>
    <property type="evidence" value="ECO:0007669"/>
    <property type="project" value="InterPro"/>
</dbReference>
<dbReference type="RefSeq" id="WP_179814134.1">
    <property type="nucleotide sequence ID" value="NZ_JACBZD010000001.1"/>
</dbReference>
<reference evidence="2 3" key="1">
    <citation type="submission" date="2020-07" db="EMBL/GenBank/DDBJ databases">
        <title>Sequencing the genomes of 1000 actinobacteria strains.</title>
        <authorList>
            <person name="Klenk H.-P."/>
        </authorList>
    </citation>
    <scope>NUCLEOTIDE SEQUENCE [LARGE SCALE GENOMIC DNA]</scope>
    <source>
        <strain evidence="2 3">DSM 42178</strain>
    </source>
</reference>
<accession>A0A853A3W2</accession>
<dbReference type="Proteomes" id="UP000567795">
    <property type="component" value="Unassembled WGS sequence"/>
</dbReference>
<dbReference type="SUPFAM" id="SSF47413">
    <property type="entry name" value="lambda repressor-like DNA-binding domains"/>
    <property type="match status" value="1"/>
</dbReference>
<name>A0A853A3W2_9ACTN</name>
<proteinExistence type="predicted"/>
<keyword evidence="3" id="KW-1185">Reference proteome</keyword>
<evidence type="ECO:0000256" key="1">
    <source>
        <dbReference type="SAM" id="MobiDB-lite"/>
    </source>
</evidence>
<comment type="caution">
    <text evidence="2">The sequence shown here is derived from an EMBL/GenBank/DDBJ whole genome shotgun (WGS) entry which is preliminary data.</text>
</comment>